<reference evidence="2 3" key="1">
    <citation type="journal article" date="2023" name="Insect Mol. Biol.">
        <title>Genome sequencing provides insights into the evolution of gene families encoding plant cell wall-degrading enzymes in longhorned beetles.</title>
        <authorList>
            <person name="Shin N.R."/>
            <person name="Okamura Y."/>
            <person name="Kirsch R."/>
            <person name="Pauchet Y."/>
        </authorList>
    </citation>
    <scope>NUCLEOTIDE SEQUENCE [LARGE SCALE GENOMIC DNA]</scope>
    <source>
        <strain evidence="2">EAD_L_NR</strain>
    </source>
</reference>
<keyword evidence="1" id="KW-0812">Transmembrane</keyword>
<proteinExistence type="predicted"/>
<dbReference type="GO" id="GO:0016020">
    <property type="term" value="C:membrane"/>
    <property type="evidence" value="ECO:0007669"/>
    <property type="project" value="TreeGrafter"/>
</dbReference>
<dbReference type="Proteomes" id="UP001159042">
    <property type="component" value="Unassembled WGS sequence"/>
</dbReference>
<evidence type="ECO:0000313" key="3">
    <source>
        <dbReference type="Proteomes" id="UP001159042"/>
    </source>
</evidence>
<evidence type="ECO:0000313" key="2">
    <source>
        <dbReference type="EMBL" id="KAJ8918719.1"/>
    </source>
</evidence>
<dbReference type="AlphaFoldDB" id="A0AAV8VXF5"/>
<dbReference type="InterPro" id="IPR049352">
    <property type="entry name" value="Rost"/>
</dbReference>
<accession>A0AAV8VXF5</accession>
<feature type="transmembrane region" description="Helical" evidence="1">
    <location>
        <begin position="76"/>
        <end position="98"/>
    </location>
</feature>
<keyword evidence="1" id="KW-0472">Membrane</keyword>
<comment type="caution">
    <text evidence="2">The sequence shown here is derived from an EMBL/GenBank/DDBJ whole genome shotgun (WGS) entry which is preliminary data.</text>
</comment>
<evidence type="ECO:0000256" key="1">
    <source>
        <dbReference type="SAM" id="Phobius"/>
    </source>
</evidence>
<evidence type="ECO:0008006" key="4">
    <source>
        <dbReference type="Google" id="ProtNLM"/>
    </source>
</evidence>
<feature type="transmembrane region" description="Helical" evidence="1">
    <location>
        <begin position="179"/>
        <end position="199"/>
    </location>
</feature>
<keyword evidence="3" id="KW-1185">Reference proteome</keyword>
<feature type="transmembrane region" description="Helical" evidence="1">
    <location>
        <begin position="39"/>
        <end position="61"/>
    </location>
</feature>
<protein>
    <recommendedName>
        <fullName evidence="4">Protein rolling stone</fullName>
    </recommendedName>
</protein>
<dbReference type="EMBL" id="JANEYG010000023">
    <property type="protein sequence ID" value="KAJ8918719.1"/>
    <property type="molecule type" value="Genomic_DNA"/>
</dbReference>
<dbReference type="Pfam" id="PF21534">
    <property type="entry name" value="Rost"/>
    <property type="match status" value="1"/>
</dbReference>
<feature type="transmembrane region" description="Helical" evidence="1">
    <location>
        <begin position="118"/>
        <end position="142"/>
    </location>
</feature>
<dbReference type="PANTHER" id="PTHR12242">
    <property type="entry name" value="OS02G0130600 PROTEIN-RELATED"/>
    <property type="match status" value="1"/>
</dbReference>
<name>A0AAV8VXF5_9CUCU</name>
<organism evidence="2 3">
    <name type="scientific">Exocentrus adspersus</name>
    <dbReference type="NCBI Taxonomy" id="1586481"/>
    <lineage>
        <taxon>Eukaryota</taxon>
        <taxon>Metazoa</taxon>
        <taxon>Ecdysozoa</taxon>
        <taxon>Arthropoda</taxon>
        <taxon>Hexapoda</taxon>
        <taxon>Insecta</taxon>
        <taxon>Pterygota</taxon>
        <taxon>Neoptera</taxon>
        <taxon>Endopterygota</taxon>
        <taxon>Coleoptera</taxon>
        <taxon>Polyphaga</taxon>
        <taxon>Cucujiformia</taxon>
        <taxon>Chrysomeloidea</taxon>
        <taxon>Cerambycidae</taxon>
        <taxon>Lamiinae</taxon>
        <taxon>Acanthocinini</taxon>
        <taxon>Exocentrus</taxon>
    </lineage>
</organism>
<dbReference type="PANTHER" id="PTHR12242:SF49">
    <property type="entry name" value="HEADBUTT, ISOFORM E"/>
    <property type="match status" value="1"/>
</dbReference>
<feature type="transmembrane region" description="Helical" evidence="1">
    <location>
        <begin position="154"/>
        <end position="172"/>
    </location>
</feature>
<feature type="transmembrane region" description="Helical" evidence="1">
    <location>
        <begin position="223"/>
        <end position="245"/>
    </location>
</feature>
<gene>
    <name evidence="2" type="ORF">NQ315_015039</name>
</gene>
<sequence length="286" mass="33294">MLGTFCQKHFTLKQFYPVHDDPYIFIYSQWQRNKSKPNLLYLTYRTVIALLFLITWLISIMRESNGGIWPIFLTNWGYTVCTAQALMAFGMLAIYVLAPRFPNFPNLREKTMKAAYPVYWVLYTIGTPLAFGITFMYWVVIYDARKMTFDAMNYFVHGNNSIMMMLDLWMVAHPIRILHFVYPAVLGFAYTIFSIIYFVEGGIAKDGSKCIYRILDWDKPLSTALTCVGVTVFLVFLHCMAFLVYKLRITLYERCCSPKQEAPSEDLTETRRQAAYVNEAMSHDVV</sequence>
<keyword evidence="1" id="KW-1133">Transmembrane helix</keyword>